<sequence>MSKLQQNIKELTKTEEGNKMDFAGVYSFKFDSNNPTTFFVKYAVNDLYQEVIVSKKGRPAL</sequence>
<keyword evidence="2" id="KW-1185">Reference proteome</keyword>
<organism evidence="1 2">
    <name type="scientific">Cryptolaemus montrouzieri</name>
    <dbReference type="NCBI Taxonomy" id="559131"/>
    <lineage>
        <taxon>Eukaryota</taxon>
        <taxon>Metazoa</taxon>
        <taxon>Ecdysozoa</taxon>
        <taxon>Arthropoda</taxon>
        <taxon>Hexapoda</taxon>
        <taxon>Insecta</taxon>
        <taxon>Pterygota</taxon>
        <taxon>Neoptera</taxon>
        <taxon>Endopterygota</taxon>
        <taxon>Coleoptera</taxon>
        <taxon>Polyphaga</taxon>
        <taxon>Cucujiformia</taxon>
        <taxon>Coccinelloidea</taxon>
        <taxon>Coccinellidae</taxon>
        <taxon>Scymninae</taxon>
        <taxon>Scymnini</taxon>
        <taxon>Cryptolaemus</taxon>
    </lineage>
</organism>
<accession>A0ABD2NE57</accession>
<proteinExistence type="predicted"/>
<feature type="non-terminal residue" evidence="1">
    <location>
        <position position="61"/>
    </location>
</feature>
<comment type="caution">
    <text evidence="1">The sequence shown here is derived from an EMBL/GenBank/DDBJ whole genome shotgun (WGS) entry which is preliminary data.</text>
</comment>
<evidence type="ECO:0000313" key="2">
    <source>
        <dbReference type="Proteomes" id="UP001516400"/>
    </source>
</evidence>
<dbReference type="Proteomes" id="UP001516400">
    <property type="component" value="Unassembled WGS sequence"/>
</dbReference>
<protein>
    <submittedName>
        <fullName evidence="1">Uncharacterized protein</fullName>
    </submittedName>
</protein>
<reference evidence="1 2" key="1">
    <citation type="journal article" date="2021" name="BMC Biol.">
        <title>Horizontally acquired antibacterial genes associated with adaptive radiation of ladybird beetles.</title>
        <authorList>
            <person name="Li H.S."/>
            <person name="Tang X.F."/>
            <person name="Huang Y.H."/>
            <person name="Xu Z.Y."/>
            <person name="Chen M.L."/>
            <person name="Du X.Y."/>
            <person name="Qiu B.Y."/>
            <person name="Chen P.T."/>
            <person name="Zhang W."/>
            <person name="Slipinski A."/>
            <person name="Escalona H.E."/>
            <person name="Waterhouse R.M."/>
            <person name="Zwick A."/>
            <person name="Pang H."/>
        </authorList>
    </citation>
    <scope>NUCLEOTIDE SEQUENCE [LARGE SCALE GENOMIC DNA]</scope>
    <source>
        <strain evidence="1">SYSU2018</strain>
    </source>
</reference>
<dbReference type="EMBL" id="JABFTP020000103">
    <property type="protein sequence ID" value="KAL3276961.1"/>
    <property type="molecule type" value="Genomic_DNA"/>
</dbReference>
<evidence type="ECO:0000313" key="1">
    <source>
        <dbReference type="EMBL" id="KAL3276961.1"/>
    </source>
</evidence>
<dbReference type="AlphaFoldDB" id="A0ABD2NE57"/>
<gene>
    <name evidence="1" type="ORF">HHI36_012326</name>
</gene>
<name>A0ABD2NE57_9CUCU</name>